<feature type="compositionally biased region" description="Basic and acidic residues" evidence="4">
    <location>
        <begin position="266"/>
        <end position="283"/>
    </location>
</feature>
<dbReference type="GO" id="GO:0005634">
    <property type="term" value="C:nucleus"/>
    <property type="evidence" value="ECO:0007669"/>
    <property type="project" value="TreeGrafter"/>
</dbReference>
<proteinExistence type="predicted"/>
<feature type="compositionally biased region" description="Basic and acidic residues" evidence="4">
    <location>
        <begin position="470"/>
        <end position="483"/>
    </location>
</feature>
<dbReference type="Pfam" id="PF01388">
    <property type="entry name" value="ARID"/>
    <property type="match status" value="1"/>
</dbReference>
<dbReference type="Ensembl" id="ENSGWIT00000035475.1">
    <property type="protein sequence ID" value="ENSGWIP00000032593.1"/>
    <property type="gene ID" value="ENSGWIG00000016778.1"/>
</dbReference>
<keyword evidence="2" id="KW-0804">Transcription</keyword>
<feature type="compositionally biased region" description="Basic and acidic residues" evidence="4">
    <location>
        <begin position="399"/>
        <end position="409"/>
    </location>
</feature>
<dbReference type="SMART" id="SM00501">
    <property type="entry name" value="BRIGHT"/>
    <property type="match status" value="1"/>
</dbReference>
<dbReference type="Gene3D" id="1.10.150.60">
    <property type="entry name" value="ARID DNA-binding domain"/>
    <property type="match status" value="1"/>
</dbReference>
<reference evidence="6" key="1">
    <citation type="submission" date="2020-06" db="EMBL/GenBank/DDBJ databases">
        <authorList>
            <consortium name="Wellcome Sanger Institute Data Sharing"/>
        </authorList>
    </citation>
    <scope>NUCLEOTIDE SEQUENCE [LARGE SCALE GENOMIC DNA]</scope>
</reference>
<feature type="compositionally biased region" description="Low complexity" evidence="4">
    <location>
        <begin position="238"/>
        <end position="260"/>
    </location>
</feature>
<dbReference type="AlphaFoldDB" id="A0A8C5N6I7"/>
<protein>
    <submittedName>
        <fullName evidence="6">AT-rich interaction domain 6</fullName>
    </submittedName>
</protein>
<feature type="compositionally biased region" description="Basic and acidic residues" evidence="4">
    <location>
        <begin position="295"/>
        <end position="308"/>
    </location>
</feature>
<evidence type="ECO:0000259" key="5">
    <source>
        <dbReference type="PROSITE" id="PS51011"/>
    </source>
</evidence>
<feature type="region of interest" description="Disordered" evidence="4">
    <location>
        <begin position="375"/>
        <end position="492"/>
    </location>
</feature>
<dbReference type="Proteomes" id="UP000694680">
    <property type="component" value="Chromosome 12"/>
</dbReference>
<dbReference type="InterPro" id="IPR036431">
    <property type="entry name" value="ARID_dom_sf"/>
</dbReference>
<sequence length="539" mass="60358">FYLQDVPIFDVGAEEPKKELTEEKFLKDLFLFMTKRDTPIERIPHLGFKQIDLFLMFKTVNGLGGYQQVTAQQMWKQVYNALGGNPRSTSAATCTRRHYEKLLLPYECHLKGIILSVIPLPKPVHCLPYSKDDDCGPSQPKRRILHAYPVIALCMKCAKLFSFPFHPPLPSPPVLPPQSLPVLQPKFSIPPLHVSPTERVKEPLEHLRNLSNLYKTSSGLIQEPLNLSKKSSPPETISSPLSSFSPPSSSKNPKFLNKPSTLYTSHHTEVPRSDESETQKPEPRPGISSYSHPGGVRETDEAAKRDNDAPEIPQTPFSPKADCTLKPNEDGHNFNLQHLLSGFPRSSEGKMEIEVPLSVFQNWLKIYGTSAFYKTSPPPQEEHHGPTRWPDSKATPIDNPRHSPEDLRLRNTSPVPNRYTTRSPHSTNNNPLNRCSAWLSGGGSTTPNRKDGRPFDLQEANATASSRSPPSREESAPKKHEAGPIRAQPEFISKMGLEGKTQKSETQSSSLFKMDSNPLMMHFTTEEVMKLKKIISSSS</sequence>
<dbReference type="PROSITE" id="PS51011">
    <property type="entry name" value="ARID"/>
    <property type="match status" value="1"/>
</dbReference>
<keyword evidence="1" id="KW-0805">Transcription regulation</keyword>
<feature type="region of interest" description="Disordered" evidence="4">
    <location>
        <begin position="225"/>
        <end position="329"/>
    </location>
</feature>
<feature type="compositionally biased region" description="Polar residues" evidence="4">
    <location>
        <begin position="228"/>
        <end position="237"/>
    </location>
</feature>
<dbReference type="GO" id="GO:0006357">
    <property type="term" value="P:regulation of transcription by RNA polymerase II"/>
    <property type="evidence" value="ECO:0007669"/>
    <property type="project" value="TreeGrafter"/>
</dbReference>
<evidence type="ECO:0000313" key="7">
    <source>
        <dbReference type="Proteomes" id="UP000694680"/>
    </source>
</evidence>
<keyword evidence="3" id="KW-0539">Nucleus</keyword>
<dbReference type="InterPro" id="IPR001606">
    <property type="entry name" value="ARID_dom"/>
</dbReference>
<dbReference type="PANTHER" id="PTHR13964">
    <property type="entry name" value="RBP-RELATED"/>
    <property type="match status" value="1"/>
</dbReference>
<dbReference type="PANTHER" id="PTHR13964:SF25">
    <property type="entry name" value="AT-RICH INTERACTIVE DOMAIN-CONTAINING PROTEIN 5A"/>
    <property type="match status" value="1"/>
</dbReference>
<keyword evidence="7" id="KW-1185">Reference proteome</keyword>
<evidence type="ECO:0000256" key="4">
    <source>
        <dbReference type="SAM" id="MobiDB-lite"/>
    </source>
</evidence>
<dbReference type="SUPFAM" id="SSF46774">
    <property type="entry name" value="ARID-like"/>
    <property type="match status" value="1"/>
</dbReference>
<reference evidence="6" key="3">
    <citation type="submission" date="2025-09" db="UniProtKB">
        <authorList>
            <consortium name="Ensembl"/>
        </authorList>
    </citation>
    <scope>IDENTIFICATION</scope>
</reference>
<dbReference type="InterPro" id="IPR051232">
    <property type="entry name" value="ARID/SWI1_ChromRemod"/>
</dbReference>
<evidence type="ECO:0000256" key="2">
    <source>
        <dbReference type="ARBA" id="ARBA00023163"/>
    </source>
</evidence>
<dbReference type="SMART" id="SM01014">
    <property type="entry name" value="ARID"/>
    <property type="match status" value="1"/>
</dbReference>
<accession>A0A8C5N6I7</accession>
<evidence type="ECO:0000256" key="3">
    <source>
        <dbReference type="ARBA" id="ARBA00023242"/>
    </source>
</evidence>
<feature type="domain" description="ARID" evidence="5">
    <location>
        <begin position="19"/>
        <end position="111"/>
    </location>
</feature>
<reference evidence="6" key="2">
    <citation type="submission" date="2025-08" db="UniProtKB">
        <authorList>
            <consortium name="Ensembl"/>
        </authorList>
    </citation>
    <scope>IDENTIFICATION</scope>
</reference>
<dbReference type="GO" id="GO:0000976">
    <property type="term" value="F:transcription cis-regulatory region binding"/>
    <property type="evidence" value="ECO:0007669"/>
    <property type="project" value="TreeGrafter"/>
</dbReference>
<evidence type="ECO:0000313" key="6">
    <source>
        <dbReference type="Ensembl" id="ENSGWIP00000032593.1"/>
    </source>
</evidence>
<organism evidence="6 7">
    <name type="scientific">Gouania willdenowi</name>
    <name type="common">Blunt-snouted clingfish</name>
    <name type="synonym">Lepadogaster willdenowi</name>
    <dbReference type="NCBI Taxonomy" id="441366"/>
    <lineage>
        <taxon>Eukaryota</taxon>
        <taxon>Metazoa</taxon>
        <taxon>Chordata</taxon>
        <taxon>Craniata</taxon>
        <taxon>Vertebrata</taxon>
        <taxon>Euteleostomi</taxon>
        <taxon>Actinopterygii</taxon>
        <taxon>Neopterygii</taxon>
        <taxon>Teleostei</taxon>
        <taxon>Neoteleostei</taxon>
        <taxon>Acanthomorphata</taxon>
        <taxon>Ovalentaria</taxon>
        <taxon>Blenniimorphae</taxon>
        <taxon>Blenniiformes</taxon>
        <taxon>Gobiesocoidei</taxon>
        <taxon>Gobiesocidae</taxon>
        <taxon>Gobiesocinae</taxon>
        <taxon>Gouania</taxon>
    </lineage>
</organism>
<dbReference type="CDD" id="cd16869">
    <property type="entry name" value="ARID_ARID5"/>
    <property type="match status" value="1"/>
</dbReference>
<name>A0A8C5N6I7_GOUWI</name>
<evidence type="ECO:0000256" key="1">
    <source>
        <dbReference type="ARBA" id="ARBA00023015"/>
    </source>
</evidence>
<feature type="compositionally biased region" description="Polar residues" evidence="4">
    <location>
        <begin position="410"/>
        <end position="433"/>
    </location>
</feature>